<evidence type="ECO:0000256" key="1">
    <source>
        <dbReference type="ARBA" id="ARBA00022988"/>
    </source>
</evidence>
<keyword evidence="3" id="KW-0963">Cytoplasm</keyword>
<dbReference type="HAMAP" id="MF_01385">
    <property type="entry name" value="UreF"/>
    <property type="match status" value="1"/>
</dbReference>
<dbReference type="AlphaFoldDB" id="A0A0F7K302"/>
<dbReference type="GO" id="GO:0016151">
    <property type="term" value="F:nickel cation binding"/>
    <property type="evidence" value="ECO:0007669"/>
    <property type="project" value="UniProtKB-UniRule"/>
</dbReference>
<keyword evidence="5" id="KW-1185">Reference proteome</keyword>
<name>A0A0F7K302_9GAMM</name>
<organism evidence="4 5">
    <name type="scientific">Sedimenticola thiotaurini</name>
    <dbReference type="NCBI Taxonomy" id="1543721"/>
    <lineage>
        <taxon>Bacteria</taxon>
        <taxon>Pseudomonadati</taxon>
        <taxon>Pseudomonadota</taxon>
        <taxon>Gammaproteobacteria</taxon>
        <taxon>Chromatiales</taxon>
        <taxon>Sedimenticolaceae</taxon>
        <taxon>Sedimenticola</taxon>
    </lineage>
</organism>
<comment type="subcellular location">
    <subcellularLocation>
        <location evidence="3">Cytoplasm</location>
    </subcellularLocation>
</comment>
<dbReference type="KEGG" id="seds:AAY24_00375"/>
<dbReference type="PANTHER" id="PTHR33620">
    <property type="entry name" value="UREASE ACCESSORY PROTEIN F"/>
    <property type="match status" value="1"/>
</dbReference>
<dbReference type="InterPro" id="IPR002639">
    <property type="entry name" value="UreF"/>
</dbReference>
<protein>
    <recommendedName>
        <fullName evidence="3">Urease accessory protein UreF</fullName>
    </recommendedName>
</protein>
<keyword evidence="2 3" id="KW-0143">Chaperone</keyword>
<accession>A0A0F7K302</accession>
<keyword evidence="1 3" id="KW-0996">Nickel insertion</keyword>
<dbReference type="InterPro" id="IPR038277">
    <property type="entry name" value="UreF_sf"/>
</dbReference>
<sequence>MPITTNDSLAPLRLLQLVSPSLPVGAFTYSQGLEWATECGWVADEQTLKRWIESLMESSMAYLELPVLARLYQAAATKDAEALTYWSHYLVASRETAELRLEERNRGRAMASLLPELGIPVSQENLPLFRQCQLAGFAQAAQHWQIPLKAAAAGYLWGWLESMTLAGVKIIPLGQTAGQRIIASLTLRVPEIVRIGLDVDDAQIGASCTAQAIASSLHETQYTRIYRS</sequence>
<evidence type="ECO:0000313" key="4">
    <source>
        <dbReference type="EMBL" id="AKH21954.1"/>
    </source>
</evidence>
<dbReference type="Pfam" id="PF01730">
    <property type="entry name" value="UreF"/>
    <property type="match status" value="1"/>
</dbReference>
<dbReference type="EMBL" id="CP011412">
    <property type="protein sequence ID" value="AKH21954.1"/>
    <property type="molecule type" value="Genomic_DNA"/>
</dbReference>
<comment type="function">
    <text evidence="3">Required for maturation of urease via the functional incorporation of the urease nickel metallocenter.</text>
</comment>
<dbReference type="Gene3D" id="1.10.4190.10">
    <property type="entry name" value="Urease accessory protein UreF"/>
    <property type="match status" value="1"/>
</dbReference>
<evidence type="ECO:0000313" key="5">
    <source>
        <dbReference type="Proteomes" id="UP000034410"/>
    </source>
</evidence>
<reference evidence="4 5" key="1">
    <citation type="journal article" date="2015" name="Genome Announc.">
        <title>Complete Genome Sequence of Sedimenticola thiotaurini Strain SIP-G1, a Polyphosphate- and Polyhydroxyalkanoate-Accumulating Sulfur-Oxidizing Gammaproteobacterium Isolated from Salt Marsh Sediments.</title>
        <authorList>
            <person name="Flood B.E."/>
            <person name="Jones D.S."/>
            <person name="Bailey J.V."/>
        </authorList>
    </citation>
    <scope>NUCLEOTIDE SEQUENCE [LARGE SCALE GENOMIC DNA]</scope>
    <source>
        <strain evidence="4 5">SIP-G1</strain>
    </source>
</reference>
<comment type="similarity">
    <text evidence="3">Belongs to the UreF family.</text>
</comment>
<proteinExistence type="inferred from homology"/>
<dbReference type="PATRIC" id="fig|1543721.4.peg.79"/>
<dbReference type="RefSeq" id="WP_046860880.1">
    <property type="nucleotide sequence ID" value="NZ_CP011412.1"/>
</dbReference>
<dbReference type="GO" id="GO:0005737">
    <property type="term" value="C:cytoplasm"/>
    <property type="evidence" value="ECO:0007669"/>
    <property type="project" value="UniProtKB-SubCell"/>
</dbReference>
<gene>
    <name evidence="3" type="primary">ureF</name>
    <name evidence="4" type="ORF">AAY24_00375</name>
</gene>
<dbReference type="PIRSF" id="PIRSF009467">
    <property type="entry name" value="Ureas_acces_UreF"/>
    <property type="match status" value="1"/>
</dbReference>
<comment type="subunit">
    <text evidence="3">UreD, UreF and UreG form a complex that acts as a GTP-hydrolysis-dependent molecular chaperone, activating the urease apoprotein by helping to assemble the nickel containing metallocenter of UreC. The UreE protein probably delivers the nickel.</text>
</comment>
<evidence type="ECO:0000256" key="2">
    <source>
        <dbReference type="ARBA" id="ARBA00023186"/>
    </source>
</evidence>
<dbReference type="Proteomes" id="UP000034410">
    <property type="component" value="Chromosome"/>
</dbReference>
<dbReference type="PANTHER" id="PTHR33620:SF1">
    <property type="entry name" value="UREASE ACCESSORY PROTEIN F"/>
    <property type="match status" value="1"/>
</dbReference>
<evidence type="ECO:0000256" key="3">
    <source>
        <dbReference type="HAMAP-Rule" id="MF_01385"/>
    </source>
</evidence>